<comment type="similarity">
    <text evidence="1">Belongs to the ParD antitoxin family.</text>
</comment>
<sequence>MGTVRKTITLTDQQDDWIKAQIDAGRYTNDSEYIRDLIRREQERSAELDAIRAALVEGEASGEPQPFDARAFKQRMLAAHG</sequence>
<dbReference type="InterPro" id="IPR022789">
    <property type="entry name" value="ParD"/>
</dbReference>
<name>A0A3G2E8Q7_9BURK</name>
<organism evidence="3 4">
    <name type="scientific">Janthinobacterium agaricidamnosum</name>
    <dbReference type="NCBI Taxonomy" id="55508"/>
    <lineage>
        <taxon>Bacteria</taxon>
        <taxon>Pseudomonadati</taxon>
        <taxon>Pseudomonadota</taxon>
        <taxon>Betaproteobacteria</taxon>
        <taxon>Burkholderiales</taxon>
        <taxon>Oxalobacteraceae</taxon>
        <taxon>Janthinobacterium</taxon>
    </lineage>
</organism>
<dbReference type="RefSeq" id="WP_070224900.1">
    <property type="nucleotide sequence ID" value="NZ_CP033019.1"/>
</dbReference>
<proteinExistence type="inferred from homology"/>
<gene>
    <name evidence="3" type="ORF">D9M09_06815</name>
</gene>
<dbReference type="SUPFAM" id="SSF47598">
    <property type="entry name" value="Ribbon-helix-helix"/>
    <property type="match status" value="1"/>
</dbReference>
<dbReference type="Pfam" id="PF03693">
    <property type="entry name" value="ParD_antitoxin"/>
    <property type="match status" value="1"/>
</dbReference>
<dbReference type="Proteomes" id="UP000279594">
    <property type="component" value="Chromosome"/>
</dbReference>
<dbReference type="EMBL" id="CP033019">
    <property type="protein sequence ID" value="AYM75545.1"/>
    <property type="molecule type" value="Genomic_DNA"/>
</dbReference>
<dbReference type="AlphaFoldDB" id="A0A3G2E8Q7"/>
<evidence type="ECO:0000256" key="1">
    <source>
        <dbReference type="ARBA" id="ARBA00008580"/>
    </source>
</evidence>
<dbReference type="Gene3D" id="6.10.10.120">
    <property type="entry name" value="Antitoxin ParD1-like"/>
    <property type="match status" value="1"/>
</dbReference>
<evidence type="ECO:0000256" key="2">
    <source>
        <dbReference type="ARBA" id="ARBA00022649"/>
    </source>
</evidence>
<dbReference type="InterPro" id="IPR038296">
    <property type="entry name" value="ParD_sf"/>
</dbReference>
<dbReference type="CDD" id="cd22231">
    <property type="entry name" value="RHH_NikR_HicB-like"/>
    <property type="match status" value="1"/>
</dbReference>
<keyword evidence="4" id="KW-1185">Reference proteome</keyword>
<protein>
    <submittedName>
        <fullName evidence="3">Type II toxin-antitoxin system ParD family antitoxin</fullName>
    </submittedName>
</protein>
<dbReference type="PANTHER" id="PTHR36582">
    <property type="entry name" value="ANTITOXIN PARD"/>
    <property type="match status" value="1"/>
</dbReference>
<dbReference type="NCBIfam" id="TIGR02606">
    <property type="entry name" value="antidote_CC2985"/>
    <property type="match status" value="1"/>
</dbReference>
<accession>A0A3G2E8Q7</accession>
<dbReference type="GO" id="GO:0006355">
    <property type="term" value="P:regulation of DNA-templated transcription"/>
    <property type="evidence" value="ECO:0007669"/>
    <property type="project" value="InterPro"/>
</dbReference>
<evidence type="ECO:0000313" key="4">
    <source>
        <dbReference type="Proteomes" id="UP000279594"/>
    </source>
</evidence>
<dbReference type="InterPro" id="IPR010985">
    <property type="entry name" value="Ribbon_hlx_hlx"/>
</dbReference>
<reference evidence="3 4" key="1">
    <citation type="submission" date="2018-10" db="EMBL/GenBank/DDBJ databases">
        <title>Effects of UV and annual dynamics of microbial communities in freshwater RAS systems.</title>
        <authorList>
            <person name="Bekkelund A.K."/>
            <person name="Hansen B.R."/>
            <person name="Stokken H."/>
            <person name="Eriksen B.F."/>
            <person name="Kashulin N.A."/>
        </authorList>
    </citation>
    <scope>NUCLEOTIDE SEQUENCE [LARGE SCALE GENOMIC DNA]</scope>
    <source>
        <strain evidence="3 4">BHSEK</strain>
    </source>
</reference>
<evidence type="ECO:0000313" key="3">
    <source>
        <dbReference type="EMBL" id="AYM75545.1"/>
    </source>
</evidence>
<keyword evidence="2" id="KW-1277">Toxin-antitoxin system</keyword>
<dbReference type="PANTHER" id="PTHR36582:SF2">
    <property type="entry name" value="ANTITOXIN PARD"/>
    <property type="match status" value="1"/>
</dbReference>